<dbReference type="NCBIfam" id="TIGR00061">
    <property type="entry name" value="L21"/>
    <property type="match status" value="1"/>
</dbReference>
<evidence type="ECO:0000256" key="4">
    <source>
        <dbReference type="HAMAP-Rule" id="MF_01363"/>
    </source>
</evidence>
<dbReference type="PANTHER" id="PTHR21349">
    <property type="entry name" value="50S RIBOSOMAL PROTEIN L21"/>
    <property type="match status" value="1"/>
</dbReference>
<dbReference type="GO" id="GO:0019843">
    <property type="term" value="F:rRNA binding"/>
    <property type="evidence" value="ECO:0007669"/>
    <property type="project" value="UniProtKB-UniRule"/>
</dbReference>
<sequence length="106" mass="11689">MNFAVIATGGKQYKVEQGSVLRVEKLDKLSGVKDRKITFDKVLLTDDGKTTTVGTPHVSGAKVSATVLGDGRHKKVLVVKYQPKSRYYKKNGHRQPFTEVKIDSIG</sequence>
<evidence type="ECO:0000313" key="6">
    <source>
        <dbReference type="EMBL" id="OGZ07256.1"/>
    </source>
</evidence>
<reference evidence="6 7" key="1">
    <citation type="journal article" date="2016" name="Nat. Commun.">
        <title>Thousands of microbial genomes shed light on interconnected biogeochemical processes in an aquifer system.</title>
        <authorList>
            <person name="Anantharaman K."/>
            <person name="Brown C.T."/>
            <person name="Hug L.A."/>
            <person name="Sharon I."/>
            <person name="Castelle C.J."/>
            <person name="Probst A.J."/>
            <person name="Thomas B.C."/>
            <person name="Singh A."/>
            <person name="Wilkins M.J."/>
            <person name="Karaoz U."/>
            <person name="Brodie E.L."/>
            <person name="Williams K.H."/>
            <person name="Hubbard S.S."/>
            <person name="Banfield J.F."/>
        </authorList>
    </citation>
    <scope>NUCLEOTIDE SEQUENCE [LARGE SCALE GENOMIC DNA]</scope>
</reference>
<protein>
    <recommendedName>
        <fullName evidence="4">Large ribosomal subunit protein bL21</fullName>
    </recommendedName>
</protein>
<dbReference type="SUPFAM" id="SSF141091">
    <property type="entry name" value="L21p-like"/>
    <property type="match status" value="1"/>
</dbReference>
<keyword evidence="4 5" id="KW-0694">RNA-binding</keyword>
<dbReference type="PANTHER" id="PTHR21349:SF0">
    <property type="entry name" value="LARGE RIBOSOMAL SUBUNIT PROTEIN BL21M"/>
    <property type="match status" value="1"/>
</dbReference>
<organism evidence="6 7">
    <name type="scientific">Candidatus Lloydbacteria bacterium RIFCSPHIGHO2_02_FULL_50_13</name>
    <dbReference type="NCBI Taxonomy" id="1798661"/>
    <lineage>
        <taxon>Bacteria</taxon>
        <taxon>Candidatus Lloydiibacteriota</taxon>
    </lineage>
</organism>
<dbReference type="GO" id="GO:0005737">
    <property type="term" value="C:cytoplasm"/>
    <property type="evidence" value="ECO:0007669"/>
    <property type="project" value="UniProtKB-ARBA"/>
</dbReference>
<comment type="caution">
    <text evidence="6">The sequence shown here is derived from an EMBL/GenBank/DDBJ whole genome shotgun (WGS) entry which is preliminary data.</text>
</comment>
<keyword evidence="4 5" id="KW-0699">rRNA-binding</keyword>
<dbReference type="Pfam" id="PF00829">
    <property type="entry name" value="Ribosomal_L21p"/>
    <property type="match status" value="1"/>
</dbReference>
<dbReference type="Proteomes" id="UP000177996">
    <property type="component" value="Unassembled WGS sequence"/>
</dbReference>
<dbReference type="InterPro" id="IPR028909">
    <property type="entry name" value="bL21-like"/>
</dbReference>
<evidence type="ECO:0000256" key="5">
    <source>
        <dbReference type="RuleBase" id="RU000562"/>
    </source>
</evidence>
<dbReference type="HAMAP" id="MF_01363">
    <property type="entry name" value="Ribosomal_bL21"/>
    <property type="match status" value="1"/>
</dbReference>
<comment type="function">
    <text evidence="4 5">This protein binds to 23S rRNA in the presence of protein L20.</text>
</comment>
<gene>
    <name evidence="4" type="primary">rplU</name>
    <name evidence="6" type="ORF">A3D65_01855</name>
</gene>
<dbReference type="AlphaFoldDB" id="A0A1G2D0T7"/>
<dbReference type="GO" id="GO:0003735">
    <property type="term" value="F:structural constituent of ribosome"/>
    <property type="evidence" value="ECO:0007669"/>
    <property type="project" value="InterPro"/>
</dbReference>
<dbReference type="STRING" id="1798661.A3D65_01855"/>
<keyword evidence="2 4" id="KW-0689">Ribosomal protein</keyword>
<name>A0A1G2D0T7_9BACT</name>
<dbReference type="GO" id="GO:1990904">
    <property type="term" value="C:ribonucleoprotein complex"/>
    <property type="evidence" value="ECO:0007669"/>
    <property type="project" value="UniProtKB-KW"/>
</dbReference>
<dbReference type="EMBL" id="MHLL01000064">
    <property type="protein sequence ID" value="OGZ07256.1"/>
    <property type="molecule type" value="Genomic_DNA"/>
</dbReference>
<dbReference type="InterPro" id="IPR001787">
    <property type="entry name" value="Ribosomal_bL21"/>
</dbReference>
<dbReference type="InterPro" id="IPR036164">
    <property type="entry name" value="bL21-like_sf"/>
</dbReference>
<keyword evidence="3 4" id="KW-0687">Ribonucleoprotein</keyword>
<dbReference type="GO" id="GO:0005840">
    <property type="term" value="C:ribosome"/>
    <property type="evidence" value="ECO:0007669"/>
    <property type="project" value="UniProtKB-KW"/>
</dbReference>
<dbReference type="GO" id="GO:0006412">
    <property type="term" value="P:translation"/>
    <property type="evidence" value="ECO:0007669"/>
    <property type="project" value="UniProtKB-UniRule"/>
</dbReference>
<evidence type="ECO:0000256" key="1">
    <source>
        <dbReference type="ARBA" id="ARBA00008563"/>
    </source>
</evidence>
<evidence type="ECO:0000256" key="2">
    <source>
        <dbReference type="ARBA" id="ARBA00022980"/>
    </source>
</evidence>
<evidence type="ECO:0000256" key="3">
    <source>
        <dbReference type="ARBA" id="ARBA00023274"/>
    </source>
</evidence>
<proteinExistence type="inferred from homology"/>
<comment type="similarity">
    <text evidence="1 4 5">Belongs to the bacterial ribosomal protein bL21 family.</text>
</comment>
<evidence type="ECO:0000313" key="7">
    <source>
        <dbReference type="Proteomes" id="UP000177996"/>
    </source>
</evidence>
<comment type="subunit">
    <text evidence="4">Part of the 50S ribosomal subunit. Contacts protein L20.</text>
</comment>
<accession>A0A1G2D0T7</accession>